<dbReference type="NCBIfam" id="TIGR01409">
    <property type="entry name" value="TAT_signal_seq"/>
    <property type="match status" value="1"/>
</dbReference>
<protein>
    <recommendedName>
        <fullName evidence="10">Thiamine pyrophosphate-binding protein</fullName>
    </recommendedName>
</protein>
<dbReference type="InterPro" id="IPR006311">
    <property type="entry name" value="TAT_signal"/>
</dbReference>
<keyword evidence="2 3" id="KW-0786">Thiamine pyrophosphate</keyword>
<dbReference type="Pfam" id="PF02775">
    <property type="entry name" value="TPP_enzyme_C"/>
    <property type="match status" value="1"/>
</dbReference>
<dbReference type="InterPro" id="IPR029035">
    <property type="entry name" value="DHS-like_NAD/FAD-binding_dom"/>
</dbReference>
<dbReference type="Gene3D" id="3.40.50.970">
    <property type="match status" value="2"/>
</dbReference>
<evidence type="ECO:0008006" key="10">
    <source>
        <dbReference type="Google" id="ProtNLM"/>
    </source>
</evidence>
<evidence type="ECO:0000313" key="8">
    <source>
        <dbReference type="EMBL" id="KWV60166.1"/>
    </source>
</evidence>
<dbReference type="InterPro" id="IPR029061">
    <property type="entry name" value="THDP-binding"/>
</dbReference>
<evidence type="ECO:0000259" key="6">
    <source>
        <dbReference type="Pfam" id="PF02775"/>
    </source>
</evidence>
<dbReference type="GO" id="GO:0009097">
    <property type="term" value="P:isoleucine biosynthetic process"/>
    <property type="evidence" value="ECO:0007669"/>
    <property type="project" value="TreeGrafter"/>
</dbReference>
<dbReference type="PANTHER" id="PTHR18968:SF13">
    <property type="entry name" value="ACETOLACTATE SYNTHASE CATALYTIC SUBUNIT, MITOCHONDRIAL"/>
    <property type="match status" value="1"/>
</dbReference>
<feature type="domain" description="Thiamine pyrophosphate enzyme N-terminal TPP-binding" evidence="7">
    <location>
        <begin position="77"/>
        <end position="183"/>
    </location>
</feature>
<dbReference type="GO" id="GO:0000287">
    <property type="term" value="F:magnesium ion binding"/>
    <property type="evidence" value="ECO:0007669"/>
    <property type="project" value="InterPro"/>
</dbReference>
<dbReference type="InterPro" id="IPR012001">
    <property type="entry name" value="Thiamin_PyroP_enz_TPP-bd_dom"/>
</dbReference>
<dbReference type="InterPro" id="IPR045229">
    <property type="entry name" value="TPP_enz"/>
</dbReference>
<dbReference type="Gene3D" id="3.40.50.1220">
    <property type="entry name" value="TPP-binding domain"/>
    <property type="match status" value="1"/>
</dbReference>
<dbReference type="GO" id="GO:0050660">
    <property type="term" value="F:flavin adenine dinucleotide binding"/>
    <property type="evidence" value="ECO:0007669"/>
    <property type="project" value="TreeGrafter"/>
</dbReference>
<sequence length="650" mass="70402">MSKRSSSRRDGAHDPSRRNFLKGATVAGAAALGTPAAANAISAVPEERPKAALPGPKLAAADASPPPADPVTQTSSGGDFMVDVLKTLDIDYLAMNCASSFRGLHEAVINHGGNTKPEIITCPHEEIAVHMGQGYAKMEGKPLAMICHGAVGLQHASMAMYNAWCDRVPVIVMGGNIMEADKRAPGAEWPHSAIDPAALTRDFVKWDDQPASLQHFAESALRAYKIATTPPMAPVMLSLDQELQENPIANRDRLRIPKFTPALAPQGDDAALAQLAKMLVAAENPVILCDRMARTPTGMPCLVELAETLQCAVIDNYGRMNFPSRHPLNQSFRRSILSQADLILAMEVNDIWGTLSDFHDRIERTSEPRYRKTAKIVTLGTRGLFMKANYQDLGRYQDVDLDISGDAEASLPALIEQVKRQVDEGRKSAFDARGKKLAAAKQATVEQAKSDATIGWDASPITTARLCAELYNQIKDEDWSLVGTSIGLSWPHRLWNFDKPYQWNGVSGGGGVGYTLPASLGAALANKRHGRLTVAIGGDGDFMFVPSTLWTAAHHRIPMLYIVHNNRAYHQEYMYLQAMAARHGRGITNTDIGTTIKDPFVDYATLAKGFGVYGEGPISDPSGLVPALKRAVAIVKSGQPALLDVVMDQR</sequence>
<dbReference type="GO" id="GO:0030976">
    <property type="term" value="F:thiamine pyrophosphate binding"/>
    <property type="evidence" value="ECO:0007669"/>
    <property type="project" value="InterPro"/>
</dbReference>
<dbReference type="InterPro" id="IPR012000">
    <property type="entry name" value="Thiamin_PyroP_enz_cen_dom"/>
</dbReference>
<dbReference type="OrthoDB" id="7534569at2"/>
<dbReference type="SUPFAM" id="SSF52467">
    <property type="entry name" value="DHS-like NAD/FAD-binding domain"/>
    <property type="match status" value="1"/>
</dbReference>
<evidence type="ECO:0000256" key="3">
    <source>
        <dbReference type="RuleBase" id="RU362132"/>
    </source>
</evidence>
<dbReference type="Pfam" id="PF00205">
    <property type="entry name" value="TPP_enzyme_M"/>
    <property type="match status" value="1"/>
</dbReference>
<proteinExistence type="inferred from homology"/>
<dbReference type="CDD" id="cd07035">
    <property type="entry name" value="TPP_PYR_POX_like"/>
    <property type="match status" value="1"/>
</dbReference>
<feature type="region of interest" description="Disordered" evidence="4">
    <location>
        <begin position="1"/>
        <end position="20"/>
    </location>
</feature>
<evidence type="ECO:0000259" key="7">
    <source>
        <dbReference type="Pfam" id="PF02776"/>
    </source>
</evidence>
<comment type="caution">
    <text evidence="8">The sequence shown here is derived from an EMBL/GenBank/DDBJ whole genome shotgun (WGS) entry which is preliminary data.</text>
</comment>
<dbReference type="Proteomes" id="UP000057737">
    <property type="component" value="Unassembled WGS sequence"/>
</dbReference>
<keyword evidence="9" id="KW-1185">Reference proteome</keyword>
<gene>
    <name evidence="8" type="ORF">AS156_29945</name>
</gene>
<dbReference type="PANTHER" id="PTHR18968">
    <property type="entry name" value="THIAMINE PYROPHOSPHATE ENZYMES"/>
    <property type="match status" value="1"/>
</dbReference>
<comment type="similarity">
    <text evidence="1 3">Belongs to the TPP enzyme family.</text>
</comment>
<name>A0A109K3T3_9BRAD</name>
<evidence type="ECO:0000259" key="5">
    <source>
        <dbReference type="Pfam" id="PF00205"/>
    </source>
</evidence>
<evidence type="ECO:0000256" key="1">
    <source>
        <dbReference type="ARBA" id="ARBA00007812"/>
    </source>
</evidence>
<dbReference type="CDD" id="cd02002">
    <property type="entry name" value="TPP_BFDC"/>
    <property type="match status" value="1"/>
</dbReference>
<dbReference type="GO" id="GO:0003984">
    <property type="term" value="F:acetolactate synthase activity"/>
    <property type="evidence" value="ECO:0007669"/>
    <property type="project" value="TreeGrafter"/>
</dbReference>
<dbReference type="Pfam" id="PF10518">
    <property type="entry name" value="TAT_signal"/>
    <property type="match status" value="1"/>
</dbReference>
<evidence type="ECO:0000313" key="9">
    <source>
        <dbReference type="Proteomes" id="UP000057737"/>
    </source>
</evidence>
<feature type="compositionally biased region" description="Basic and acidic residues" evidence="4">
    <location>
        <begin position="7"/>
        <end position="17"/>
    </location>
</feature>
<dbReference type="RefSeq" id="WP_066500885.1">
    <property type="nucleotide sequence ID" value="NZ_LNCU01000022.1"/>
</dbReference>
<dbReference type="GO" id="GO:0009099">
    <property type="term" value="P:L-valine biosynthetic process"/>
    <property type="evidence" value="ECO:0007669"/>
    <property type="project" value="TreeGrafter"/>
</dbReference>
<feature type="domain" description="Thiamine pyrophosphate enzyme central" evidence="5">
    <location>
        <begin position="272"/>
        <end position="414"/>
    </location>
</feature>
<organism evidence="8 9">
    <name type="scientific">Bradyrhizobium macuxiense</name>
    <dbReference type="NCBI Taxonomy" id="1755647"/>
    <lineage>
        <taxon>Bacteria</taxon>
        <taxon>Pseudomonadati</taxon>
        <taxon>Pseudomonadota</taxon>
        <taxon>Alphaproteobacteria</taxon>
        <taxon>Hyphomicrobiales</taxon>
        <taxon>Nitrobacteraceae</taxon>
        <taxon>Bradyrhizobium</taxon>
    </lineage>
</organism>
<dbReference type="AlphaFoldDB" id="A0A109K3T3"/>
<dbReference type="InterPro" id="IPR019546">
    <property type="entry name" value="TAT_signal_bac_arc"/>
</dbReference>
<accession>A0A109K3T3</accession>
<dbReference type="GO" id="GO:0005948">
    <property type="term" value="C:acetolactate synthase complex"/>
    <property type="evidence" value="ECO:0007669"/>
    <property type="project" value="TreeGrafter"/>
</dbReference>
<evidence type="ECO:0000256" key="2">
    <source>
        <dbReference type="ARBA" id="ARBA00023052"/>
    </source>
</evidence>
<dbReference type="PROSITE" id="PS51318">
    <property type="entry name" value="TAT"/>
    <property type="match status" value="1"/>
</dbReference>
<feature type="domain" description="Thiamine pyrophosphate enzyme TPP-binding" evidence="6">
    <location>
        <begin position="490"/>
        <end position="645"/>
    </location>
</feature>
<dbReference type="InterPro" id="IPR011766">
    <property type="entry name" value="TPP_enzyme_TPP-bd"/>
</dbReference>
<dbReference type="EMBL" id="LNCU01000022">
    <property type="protein sequence ID" value="KWV60166.1"/>
    <property type="molecule type" value="Genomic_DNA"/>
</dbReference>
<dbReference type="SUPFAM" id="SSF52518">
    <property type="entry name" value="Thiamin diphosphate-binding fold (THDP-binding)"/>
    <property type="match status" value="2"/>
</dbReference>
<evidence type="ECO:0000256" key="4">
    <source>
        <dbReference type="SAM" id="MobiDB-lite"/>
    </source>
</evidence>
<feature type="region of interest" description="Disordered" evidence="4">
    <location>
        <begin position="47"/>
        <end position="76"/>
    </location>
</feature>
<dbReference type="Pfam" id="PF02776">
    <property type="entry name" value="TPP_enzyme_N"/>
    <property type="match status" value="1"/>
</dbReference>
<feature type="compositionally biased region" description="Low complexity" evidence="4">
    <location>
        <begin position="51"/>
        <end position="63"/>
    </location>
</feature>
<reference evidence="8 9" key="1">
    <citation type="submission" date="2015-11" db="EMBL/GenBank/DDBJ databases">
        <title>Draft Genome Sequence of the Strain BR 10303 (Bradyrhizobium sp.) isolated from nodules of Centrolobium paraense.</title>
        <authorList>
            <person name="Zelli J.E."/>
            <person name="Simoes-Araujo J.L."/>
            <person name="Barauna A.C."/>
            <person name="Silva K."/>
        </authorList>
    </citation>
    <scope>NUCLEOTIDE SEQUENCE [LARGE SCALE GENOMIC DNA]</scope>
    <source>
        <strain evidence="8 9">BR 10303</strain>
    </source>
</reference>